<dbReference type="Proteomes" id="UP000001940">
    <property type="component" value="Chromosome V"/>
</dbReference>
<keyword evidence="4" id="KW-1185">Reference proteome</keyword>
<dbReference type="PROSITE" id="PS51257">
    <property type="entry name" value="PROKAR_LIPOPROTEIN"/>
    <property type="match status" value="1"/>
</dbReference>
<dbReference type="UCSC" id="Y51A2A.6">
    <property type="organism name" value="c. elegans"/>
</dbReference>
<dbReference type="KEGG" id="cel:CELE_Y51A2A.6"/>
<dbReference type="SUPFAM" id="SSF56436">
    <property type="entry name" value="C-type lectin-like"/>
    <property type="match status" value="1"/>
</dbReference>
<evidence type="ECO:0000313" key="4">
    <source>
        <dbReference type="Proteomes" id="UP000001940"/>
    </source>
</evidence>
<dbReference type="eggNOG" id="KOG4297">
    <property type="taxonomic scope" value="Eukaryota"/>
</dbReference>
<feature type="compositionally biased region" description="Low complexity" evidence="1">
    <location>
        <begin position="31"/>
        <end position="44"/>
    </location>
</feature>
<dbReference type="CTD" id="190122"/>
<dbReference type="SMR" id="Q9XWP9"/>
<dbReference type="RefSeq" id="NP_507582.1">
    <property type="nucleotide sequence ID" value="NM_075181.1"/>
</dbReference>
<feature type="region of interest" description="Disordered" evidence="1">
    <location>
        <begin position="31"/>
        <end position="76"/>
    </location>
</feature>
<evidence type="ECO:0000256" key="1">
    <source>
        <dbReference type="SAM" id="MobiDB-lite"/>
    </source>
</evidence>
<protein>
    <submittedName>
        <fullName evidence="3">C-type lectin domain-containing protein</fullName>
    </submittedName>
</protein>
<dbReference type="PIR" id="T27059">
    <property type="entry name" value="T27059"/>
</dbReference>
<dbReference type="AlphaFoldDB" id="Q9XWP9"/>
<organism evidence="3 4">
    <name type="scientific">Caenorhabditis elegans</name>
    <dbReference type="NCBI Taxonomy" id="6239"/>
    <lineage>
        <taxon>Eukaryota</taxon>
        <taxon>Metazoa</taxon>
        <taxon>Ecdysozoa</taxon>
        <taxon>Nematoda</taxon>
        <taxon>Chromadorea</taxon>
        <taxon>Rhabditida</taxon>
        <taxon>Rhabditina</taxon>
        <taxon>Rhabditomorpha</taxon>
        <taxon>Rhabditoidea</taxon>
        <taxon>Rhabditidae</taxon>
        <taxon>Peloderinae</taxon>
        <taxon>Caenorhabditis</taxon>
    </lineage>
</organism>
<name>Q9XWP9_CAEEL</name>
<feature type="compositionally biased region" description="Basic residues" evidence="1">
    <location>
        <begin position="49"/>
        <end position="69"/>
    </location>
</feature>
<accession>Q9XWP9</accession>
<keyword evidence="2" id="KW-0732">Signal</keyword>
<dbReference type="PANTHER" id="PTHR47517:SF2">
    <property type="entry name" value="C-TYPE LECTIN DOMAIN-CONTAINING PROTEIN"/>
    <property type="match status" value="1"/>
</dbReference>
<dbReference type="OrthoDB" id="10606867at2759"/>
<feature type="signal peptide" evidence="2">
    <location>
        <begin position="1"/>
        <end position="19"/>
    </location>
</feature>
<dbReference type="PaxDb" id="6239-Y51A2A.6"/>
<dbReference type="PANTHER" id="PTHR47517">
    <property type="entry name" value="C-TYPE LECTIN-RELATED"/>
    <property type="match status" value="1"/>
</dbReference>
<feature type="chain" id="PRO_5004336998" evidence="2">
    <location>
        <begin position="20"/>
        <end position="140"/>
    </location>
</feature>
<dbReference type="EMBL" id="BX284605">
    <property type="protein sequence ID" value="CAA21601.1"/>
    <property type="molecule type" value="Genomic_DNA"/>
</dbReference>
<evidence type="ECO:0000256" key="2">
    <source>
        <dbReference type="SAM" id="SignalP"/>
    </source>
</evidence>
<reference evidence="3 4" key="1">
    <citation type="journal article" date="1998" name="Science">
        <title>Genome sequence of the nematode C. elegans: a platform for investigating biology.</title>
        <authorList>
            <consortium name="The C. elegans sequencing consortium"/>
            <person name="Sulson J.E."/>
            <person name="Waterston R."/>
        </authorList>
    </citation>
    <scope>NUCLEOTIDE SEQUENCE [LARGE SCALE GENOMIC DNA]</scope>
    <source>
        <strain evidence="3 4">Bristol N2</strain>
    </source>
</reference>
<evidence type="ECO:0000313" key="3">
    <source>
        <dbReference type="EMBL" id="CAA21601.1"/>
    </source>
</evidence>
<dbReference type="WormBase" id="Y51A2A.6">
    <property type="protein sequence ID" value="CE20277"/>
    <property type="gene ID" value="WBGene00013062"/>
</dbReference>
<dbReference type="InterPro" id="IPR016187">
    <property type="entry name" value="CTDL_fold"/>
</dbReference>
<gene>
    <name evidence="3" type="ORF">CELE_Y51A2A.6</name>
    <name evidence="3 5" type="ORF">Y51A2A.6</name>
</gene>
<sequence length="140" mass="15367">MKALPLILLLLFGISACTAIFVKNNGGGKNHGFSSASSSSSSSSEEGKKHGHGHHHHNHGRPSRPRPTRPPRAPVCPSDWMTFDRPQGKWCVKAFYVSGNHSVAEAKCNENSATLTGFQTSDERMKTARNKTFSTNRLFF</sequence>
<dbReference type="HOGENOM" id="CLU_1836915_0_0_1"/>
<proteinExistence type="predicted"/>
<dbReference type="GeneID" id="190122"/>
<dbReference type="AGR" id="WB:WBGene00013062"/>
<evidence type="ECO:0000313" key="5">
    <source>
        <dbReference type="WormBase" id="Y51A2A.6"/>
    </source>
</evidence>
<dbReference type="InParanoid" id="Q9XWP9"/>